<dbReference type="PROSITE" id="PS00649">
    <property type="entry name" value="G_PROTEIN_RECEP_F2_1"/>
    <property type="match status" value="1"/>
</dbReference>
<name>A0A452RU62_URSAM</name>
<dbReference type="Pfam" id="PF02793">
    <property type="entry name" value="HRM"/>
    <property type="match status" value="1"/>
</dbReference>
<feature type="signal peptide" evidence="2">
    <location>
        <begin position="1"/>
        <end position="28"/>
    </location>
</feature>
<dbReference type="Gene3D" id="4.10.1240.10">
    <property type="entry name" value="GPCR, family 2, extracellular hormone receptor domain"/>
    <property type="match status" value="1"/>
</dbReference>
<evidence type="ECO:0000313" key="5">
    <source>
        <dbReference type="Proteomes" id="UP000291022"/>
    </source>
</evidence>
<dbReference type="InterPro" id="IPR003051">
    <property type="entry name" value="GPCR_2_CRF_rcpt"/>
</dbReference>
<proteinExistence type="predicted"/>
<dbReference type="InterPro" id="IPR036445">
    <property type="entry name" value="GPCR_2_extracell_dom_sf"/>
</dbReference>
<reference evidence="5" key="1">
    <citation type="submission" date="2016-06" db="EMBL/GenBank/DDBJ databases">
        <title>De novo assembly and RNA-Seq shows season-dependent expression and editing in black bear kidneys.</title>
        <authorList>
            <person name="Korstanje R."/>
            <person name="Srivastava A."/>
            <person name="Sarsani V.K."/>
            <person name="Sheehan S.M."/>
            <person name="Seger R.L."/>
            <person name="Barter M.E."/>
            <person name="Lindqvist C."/>
            <person name="Brody L.C."/>
            <person name="Mullikin J.C."/>
        </authorList>
    </citation>
    <scope>NUCLEOTIDE SEQUENCE [LARGE SCALE GENOMIC DNA]</scope>
</reference>
<dbReference type="InterPro" id="IPR001879">
    <property type="entry name" value="GPCR_2_extracellular_dom"/>
</dbReference>
<dbReference type="InterPro" id="IPR017983">
    <property type="entry name" value="GPCR_2_secretin-like_CS"/>
</dbReference>
<reference evidence="4" key="3">
    <citation type="submission" date="2025-09" db="UniProtKB">
        <authorList>
            <consortium name="Ensembl"/>
        </authorList>
    </citation>
    <scope>IDENTIFICATION</scope>
</reference>
<keyword evidence="1 2" id="KW-0732">Signal</keyword>
<dbReference type="SMART" id="SM00008">
    <property type="entry name" value="HormR"/>
    <property type="match status" value="1"/>
</dbReference>
<dbReference type="GeneTree" id="ENSGT00940000158410"/>
<evidence type="ECO:0000313" key="4">
    <source>
        <dbReference type="Ensembl" id="ENSUAMP00000022980.1"/>
    </source>
</evidence>
<dbReference type="Proteomes" id="UP000291022">
    <property type="component" value="Unassembled WGS sequence"/>
</dbReference>
<dbReference type="PROSITE" id="PS50227">
    <property type="entry name" value="G_PROTEIN_RECEP_F2_3"/>
    <property type="match status" value="1"/>
</dbReference>
<accession>A0A452RU62</accession>
<dbReference type="SUPFAM" id="SSF111418">
    <property type="entry name" value="Hormone receptor domain"/>
    <property type="match status" value="1"/>
</dbReference>
<dbReference type="PRINTS" id="PR01280">
    <property type="entry name" value="CRFRECEPTOR1"/>
</dbReference>
<feature type="chain" id="PRO_5019188361" evidence="2">
    <location>
        <begin position="29"/>
        <end position="229"/>
    </location>
</feature>
<dbReference type="InterPro" id="IPR003052">
    <property type="entry name" value="GPCR_2_CRF1_rcpt"/>
</dbReference>
<organism evidence="4 5">
    <name type="scientific">Ursus americanus</name>
    <name type="common">American black bear</name>
    <name type="synonym">Euarctos americanus</name>
    <dbReference type="NCBI Taxonomy" id="9643"/>
    <lineage>
        <taxon>Eukaryota</taxon>
        <taxon>Metazoa</taxon>
        <taxon>Chordata</taxon>
        <taxon>Craniata</taxon>
        <taxon>Vertebrata</taxon>
        <taxon>Euteleostomi</taxon>
        <taxon>Mammalia</taxon>
        <taxon>Eutheria</taxon>
        <taxon>Laurasiatheria</taxon>
        <taxon>Carnivora</taxon>
        <taxon>Caniformia</taxon>
        <taxon>Ursidae</taxon>
        <taxon>Ursus</taxon>
    </lineage>
</organism>
<sequence>FGGHQHPRPHKWKEGRALLLLGLNPISASFQDQHCESLSLASNVSGLQCNASVDLIGTCWPRSPAGQLVVRPCPAYFYGVRYNTTKEEQGTLPCRCHHQLPGPLHLPGGPPGGLCPLSAAQEHPVPEKHHPLEPDLSLHPAQCHVVCGPAHHEPRGPPEQRGLVQVGDSRLQLLPRDQLLLDVRRGLLPAHSHCAHLLHRPAAQVDVRLHRCAFPHHRGLGHREAVLRQ</sequence>
<dbReference type="GO" id="GO:0004930">
    <property type="term" value="F:G protein-coupled receptor activity"/>
    <property type="evidence" value="ECO:0007669"/>
    <property type="project" value="InterPro"/>
</dbReference>
<dbReference type="PRINTS" id="PR01279">
    <property type="entry name" value="CRFRECEPTOR"/>
</dbReference>
<evidence type="ECO:0000256" key="2">
    <source>
        <dbReference type="SAM" id="SignalP"/>
    </source>
</evidence>
<dbReference type="AlphaFoldDB" id="A0A452RU62"/>
<keyword evidence="5" id="KW-1185">Reference proteome</keyword>
<evidence type="ECO:0000259" key="3">
    <source>
        <dbReference type="PROSITE" id="PS50227"/>
    </source>
</evidence>
<dbReference type="GO" id="GO:0016020">
    <property type="term" value="C:membrane"/>
    <property type="evidence" value="ECO:0007669"/>
    <property type="project" value="InterPro"/>
</dbReference>
<reference evidence="4" key="2">
    <citation type="submission" date="2025-08" db="UniProtKB">
        <authorList>
            <consortium name="Ensembl"/>
        </authorList>
    </citation>
    <scope>IDENTIFICATION</scope>
</reference>
<gene>
    <name evidence="4" type="primary">CRHR1</name>
</gene>
<dbReference type="Ensembl" id="ENSUAMT00000025670.1">
    <property type="protein sequence ID" value="ENSUAMP00000022980.1"/>
    <property type="gene ID" value="ENSUAMG00000017932.1"/>
</dbReference>
<feature type="domain" description="G-protein coupled receptors family 2 profile 1" evidence="3">
    <location>
        <begin position="34"/>
        <end position="102"/>
    </location>
</feature>
<evidence type="ECO:0000256" key="1">
    <source>
        <dbReference type="ARBA" id="ARBA00022729"/>
    </source>
</evidence>
<protein>
    <submittedName>
        <fullName evidence="4">Corticotropin releasing hormone receptor 1</fullName>
    </submittedName>
</protein>